<feature type="domain" description="DUF6760" evidence="1">
    <location>
        <begin position="22"/>
        <end position="66"/>
    </location>
</feature>
<evidence type="ECO:0000313" key="3">
    <source>
        <dbReference type="Proteomes" id="UP001246244"/>
    </source>
</evidence>
<comment type="caution">
    <text evidence="2">The sequence shown here is derived from an EMBL/GenBank/DDBJ whole genome shotgun (WGS) entry which is preliminary data.</text>
</comment>
<gene>
    <name evidence="2" type="ORF">RG963_03325</name>
</gene>
<dbReference type="EMBL" id="JAVKPK010000009">
    <property type="protein sequence ID" value="MDR7664831.1"/>
    <property type="molecule type" value="Genomic_DNA"/>
</dbReference>
<proteinExistence type="predicted"/>
<evidence type="ECO:0000259" key="1">
    <source>
        <dbReference type="Pfam" id="PF20546"/>
    </source>
</evidence>
<sequence length="74" mass="9058">MRVPFRGGRKYPGGIRGYPLTRIYEEVAFIAYYFHWSYEEIMNMEHRERQRWCEEISRINRNLSGEKQRSILDA</sequence>
<keyword evidence="3" id="KW-1185">Reference proteome</keyword>
<dbReference type="RefSeq" id="WP_310574859.1">
    <property type="nucleotide sequence ID" value="NZ_JAVKPK010000009.1"/>
</dbReference>
<evidence type="ECO:0000313" key="2">
    <source>
        <dbReference type="EMBL" id="MDR7664831.1"/>
    </source>
</evidence>
<dbReference type="InterPro" id="IPR046648">
    <property type="entry name" value="DUF6760"/>
</dbReference>
<accession>A0ABU2CYK9</accession>
<reference evidence="3" key="1">
    <citation type="submission" date="2023-07" db="EMBL/GenBank/DDBJ databases">
        <title>Whole-genome sequencing of a new Methanosarcina sp. Z-7115.</title>
        <authorList>
            <person name="Zhilina T.N."/>
            <person name="Merkel A.Y."/>
        </authorList>
    </citation>
    <scope>NUCLEOTIDE SEQUENCE [LARGE SCALE GENOMIC DNA]</scope>
    <source>
        <strain evidence="3">Z-7115</strain>
    </source>
</reference>
<dbReference type="Pfam" id="PF20546">
    <property type="entry name" value="DUF6760"/>
    <property type="match status" value="1"/>
</dbReference>
<protein>
    <recommendedName>
        <fullName evidence="1">DUF6760 domain-containing protein</fullName>
    </recommendedName>
</protein>
<organism evidence="2 3">
    <name type="scientific">Methanosarcina baikalica</name>
    <dbReference type="NCBI Taxonomy" id="3073890"/>
    <lineage>
        <taxon>Archaea</taxon>
        <taxon>Methanobacteriati</taxon>
        <taxon>Methanobacteriota</taxon>
        <taxon>Stenosarchaea group</taxon>
        <taxon>Methanomicrobia</taxon>
        <taxon>Methanosarcinales</taxon>
        <taxon>Methanosarcinaceae</taxon>
        <taxon>Methanosarcina</taxon>
    </lineage>
</organism>
<dbReference type="Proteomes" id="UP001246244">
    <property type="component" value="Unassembled WGS sequence"/>
</dbReference>
<name>A0ABU2CYK9_9EURY</name>